<dbReference type="InterPro" id="IPR011057">
    <property type="entry name" value="Mss4-like_sf"/>
</dbReference>
<dbReference type="SUPFAM" id="SSF51316">
    <property type="entry name" value="Mss4-like"/>
    <property type="match status" value="1"/>
</dbReference>
<keyword evidence="2" id="KW-0479">Metal-binding</keyword>
<dbReference type="EMBL" id="JBBKZT010000003">
    <property type="protein sequence ID" value="MEJ8846816.1"/>
    <property type="molecule type" value="Genomic_DNA"/>
</dbReference>
<evidence type="ECO:0000256" key="1">
    <source>
        <dbReference type="ARBA" id="ARBA00005495"/>
    </source>
</evidence>
<comment type="caution">
    <text evidence="5">The sequence shown here is derived from an EMBL/GenBank/DDBJ whole genome shotgun (WGS) entry which is preliminary data.</text>
</comment>
<dbReference type="Proteomes" id="UP001385892">
    <property type="component" value="Unassembled WGS sequence"/>
</dbReference>
<dbReference type="RefSeq" id="WP_340341956.1">
    <property type="nucleotide sequence ID" value="NZ_JBBKZT010000003.1"/>
</dbReference>
<dbReference type="PANTHER" id="PTHR28620">
    <property type="entry name" value="CENTROMERE PROTEIN V"/>
    <property type="match status" value="1"/>
</dbReference>
<reference evidence="5 6" key="1">
    <citation type="submission" date="2024-03" db="EMBL/GenBank/DDBJ databases">
        <title>Novel species of the genus Variovorax.</title>
        <authorList>
            <person name="Liu Q."/>
            <person name="Xin Y.-H."/>
        </authorList>
    </citation>
    <scope>NUCLEOTIDE SEQUENCE [LARGE SCALE GENOMIC DNA]</scope>
    <source>
        <strain evidence="5 6">KACC 18900</strain>
    </source>
</reference>
<evidence type="ECO:0000313" key="6">
    <source>
        <dbReference type="Proteomes" id="UP001385892"/>
    </source>
</evidence>
<dbReference type="InterPro" id="IPR052355">
    <property type="entry name" value="CENP-V-like"/>
</dbReference>
<evidence type="ECO:0000256" key="2">
    <source>
        <dbReference type="ARBA" id="ARBA00022723"/>
    </source>
</evidence>
<evidence type="ECO:0000256" key="3">
    <source>
        <dbReference type="ARBA" id="ARBA00022833"/>
    </source>
</evidence>
<feature type="domain" description="CENP-V/GFA" evidence="4">
    <location>
        <begin position="4"/>
        <end position="117"/>
    </location>
</feature>
<name>A0ABU8WH16_9BURK</name>
<accession>A0ABU8WH16</accession>
<gene>
    <name evidence="5" type="ORF">WKW82_09160</name>
</gene>
<sequence>MPTYKGSCHCGAIRFEIDTVIDRVTQCNCSVCTKKGILHHRVAPENFRLLGGEARLGTYQFGTRVAKHHFCTACGIHTFTRPRAAPELYTVNVRCLDDYDLQAESPEIVPFDGRHWEQEVGKLK</sequence>
<organism evidence="5 6">
    <name type="scientific">Variovorax rhizosphaerae</name>
    <dbReference type="NCBI Taxonomy" id="1836200"/>
    <lineage>
        <taxon>Bacteria</taxon>
        <taxon>Pseudomonadati</taxon>
        <taxon>Pseudomonadota</taxon>
        <taxon>Betaproteobacteria</taxon>
        <taxon>Burkholderiales</taxon>
        <taxon>Comamonadaceae</taxon>
        <taxon>Variovorax</taxon>
    </lineage>
</organism>
<dbReference type="PROSITE" id="PS51891">
    <property type="entry name" value="CENP_V_GFA"/>
    <property type="match status" value="1"/>
</dbReference>
<proteinExistence type="inferred from homology"/>
<keyword evidence="3" id="KW-0862">Zinc</keyword>
<dbReference type="Gene3D" id="2.170.150.70">
    <property type="match status" value="1"/>
</dbReference>
<protein>
    <submittedName>
        <fullName evidence="5">GFA family protein</fullName>
    </submittedName>
</protein>
<dbReference type="Pfam" id="PF04828">
    <property type="entry name" value="GFA"/>
    <property type="match status" value="1"/>
</dbReference>
<keyword evidence="6" id="KW-1185">Reference proteome</keyword>
<comment type="similarity">
    <text evidence="1">Belongs to the Gfa family.</text>
</comment>
<evidence type="ECO:0000313" key="5">
    <source>
        <dbReference type="EMBL" id="MEJ8846816.1"/>
    </source>
</evidence>
<evidence type="ECO:0000259" key="4">
    <source>
        <dbReference type="PROSITE" id="PS51891"/>
    </source>
</evidence>
<dbReference type="PANTHER" id="PTHR28620:SF1">
    <property type="entry name" value="CENP-V_GFA DOMAIN-CONTAINING PROTEIN"/>
    <property type="match status" value="1"/>
</dbReference>
<dbReference type="InterPro" id="IPR006913">
    <property type="entry name" value="CENP-V/GFA"/>
</dbReference>